<feature type="transmembrane region" description="Helical" evidence="8">
    <location>
        <begin position="343"/>
        <end position="363"/>
    </location>
</feature>
<evidence type="ECO:0000256" key="8">
    <source>
        <dbReference type="SAM" id="Phobius"/>
    </source>
</evidence>
<evidence type="ECO:0000313" key="11">
    <source>
        <dbReference type="Proteomes" id="UP000198418"/>
    </source>
</evidence>
<keyword evidence="7 8" id="KW-0472">Membrane</keyword>
<dbReference type="SUPFAM" id="SSF103473">
    <property type="entry name" value="MFS general substrate transporter"/>
    <property type="match status" value="1"/>
</dbReference>
<dbReference type="RefSeq" id="WP_170068163.1">
    <property type="nucleotide sequence ID" value="NZ_FYDG01000001.1"/>
</dbReference>
<dbReference type="FunFam" id="1.20.1250.20:FF:000001">
    <property type="entry name" value="Dicarboxylate MFS transporter"/>
    <property type="match status" value="1"/>
</dbReference>
<dbReference type="PROSITE" id="PS00217">
    <property type="entry name" value="SUGAR_TRANSPORT_2"/>
    <property type="match status" value="1"/>
</dbReference>
<evidence type="ECO:0000256" key="5">
    <source>
        <dbReference type="ARBA" id="ARBA00022847"/>
    </source>
</evidence>
<evidence type="ECO:0000313" key="10">
    <source>
        <dbReference type="EMBL" id="SNB51258.1"/>
    </source>
</evidence>
<gene>
    <name evidence="10" type="ORF">SAMN06265338_10169</name>
</gene>
<evidence type="ECO:0000256" key="6">
    <source>
        <dbReference type="ARBA" id="ARBA00022989"/>
    </source>
</evidence>
<keyword evidence="3" id="KW-1003">Cell membrane</keyword>
<feature type="domain" description="Major facilitator superfamily (MFS) profile" evidence="9">
    <location>
        <begin position="23"/>
        <end position="431"/>
    </location>
</feature>
<feature type="transmembrane region" description="Helical" evidence="8">
    <location>
        <begin position="24"/>
        <end position="49"/>
    </location>
</feature>
<evidence type="ECO:0000256" key="2">
    <source>
        <dbReference type="ARBA" id="ARBA00022448"/>
    </source>
</evidence>
<dbReference type="PROSITE" id="PS00216">
    <property type="entry name" value="SUGAR_TRANSPORT_1"/>
    <property type="match status" value="1"/>
</dbReference>
<feature type="transmembrane region" description="Helical" evidence="8">
    <location>
        <begin position="122"/>
        <end position="143"/>
    </location>
</feature>
<dbReference type="CDD" id="cd17367">
    <property type="entry name" value="MFS_KgtP"/>
    <property type="match status" value="1"/>
</dbReference>
<feature type="transmembrane region" description="Helical" evidence="8">
    <location>
        <begin position="408"/>
        <end position="426"/>
    </location>
</feature>
<keyword evidence="11" id="KW-1185">Reference proteome</keyword>
<dbReference type="GO" id="GO:0015293">
    <property type="term" value="F:symporter activity"/>
    <property type="evidence" value="ECO:0007669"/>
    <property type="project" value="UniProtKB-KW"/>
</dbReference>
<keyword evidence="5" id="KW-0769">Symport</keyword>
<dbReference type="PANTHER" id="PTHR43528:SF5">
    <property type="entry name" value="PROLINE_BETAINE TRANSPORTER"/>
    <property type="match status" value="1"/>
</dbReference>
<evidence type="ECO:0000256" key="3">
    <source>
        <dbReference type="ARBA" id="ARBA00022475"/>
    </source>
</evidence>
<protein>
    <submittedName>
        <fullName evidence="10">MFS transporter, MHS family, alpha-ketoglutarate permease</fullName>
    </submittedName>
</protein>
<dbReference type="Gene3D" id="1.20.1250.20">
    <property type="entry name" value="MFS general substrate transporter like domains"/>
    <property type="match status" value="2"/>
</dbReference>
<dbReference type="InterPro" id="IPR036259">
    <property type="entry name" value="MFS_trans_sf"/>
</dbReference>
<evidence type="ECO:0000256" key="7">
    <source>
        <dbReference type="ARBA" id="ARBA00023136"/>
    </source>
</evidence>
<dbReference type="AlphaFoldDB" id="A0A212PW84"/>
<feature type="transmembrane region" description="Helical" evidence="8">
    <location>
        <begin position="248"/>
        <end position="266"/>
    </location>
</feature>
<sequence>MVATEAARPQTQSDRKYRMRLQSIFRGSIGNLVEYFDWYVYSAFLLYFAPKFFPSGDTTAQLMNGAAIFAVGFLVRPLGGYLLGSYADRKGRRAALMLSVWLMCGGSLVIACTPTYETIGVAAPIVLLLARLLQGISLGGEYGSSATYLSEMATPGRRGFYSSFQYVTIIMGQLLALLILVTLQRVLLTPAQLDAWGWRIPFFVGALIAAGAIWLRRGMAETDSFTDHTSSSPKRSNIRELARHPREVGVVLALTAGGTVSFYTFTTYMQKYLVNTTGFSKDDATLISTFALLFFMVIQPLAGMLSDFIGRRAMLIGFGALGATCTVPLLTALAEKQSFGSALIWYGCALLITTGYTSINAIFKAELFPVHIRALGVGFPFAVGVSLFGGTAEYLALWLKSIGHEVWFYYYVSACAGLSLIVSLFMKDPMAVSKIEK</sequence>
<proteinExistence type="predicted"/>
<accession>A0A212PW84</accession>
<dbReference type="InterPro" id="IPR020846">
    <property type="entry name" value="MFS_dom"/>
</dbReference>
<feature type="transmembrane region" description="Helical" evidence="8">
    <location>
        <begin position="375"/>
        <end position="396"/>
    </location>
</feature>
<dbReference type="Pfam" id="PF00083">
    <property type="entry name" value="Sugar_tr"/>
    <property type="match status" value="2"/>
</dbReference>
<feature type="transmembrane region" description="Helical" evidence="8">
    <location>
        <begin position="61"/>
        <end position="83"/>
    </location>
</feature>
<dbReference type="Proteomes" id="UP000198418">
    <property type="component" value="Unassembled WGS sequence"/>
</dbReference>
<feature type="transmembrane region" description="Helical" evidence="8">
    <location>
        <begin position="286"/>
        <end position="306"/>
    </location>
</feature>
<comment type="subcellular location">
    <subcellularLocation>
        <location evidence="1">Cell membrane</location>
        <topology evidence="1">Multi-pass membrane protein</topology>
    </subcellularLocation>
</comment>
<dbReference type="PROSITE" id="PS50850">
    <property type="entry name" value="MFS"/>
    <property type="match status" value="1"/>
</dbReference>
<keyword evidence="4 8" id="KW-0812">Transmembrane</keyword>
<feature type="transmembrane region" description="Helical" evidence="8">
    <location>
        <begin position="95"/>
        <end position="116"/>
    </location>
</feature>
<evidence type="ECO:0000256" key="1">
    <source>
        <dbReference type="ARBA" id="ARBA00004651"/>
    </source>
</evidence>
<reference evidence="11" key="1">
    <citation type="submission" date="2017-06" db="EMBL/GenBank/DDBJ databases">
        <authorList>
            <person name="Varghese N."/>
            <person name="Submissions S."/>
        </authorList>
    </citation>
    <scope>NUCLEOTIDE SEQUENCE [LARGE SCALE GENOMIC DNA]</scope>
    <source>
        <strain evidence="11">DSM 137</strain>
    </source>
</reference>
<feature type="transmembrane region" description="Helical" evidence="8">
    <location>
        <begin position="196"/>
        <end position="215"/>
    </location>
</feature>
<evidence type="ECO:0000259" key="9">
    <source>
        <dbReference type="PROSITE" id="PS50850"/>
    </source>
</evidence>
<keyword evidence="6 8" id="KW-1133">Transmembrane helix</keyword>
<dbReference type="EMBL" id="FYDG01000001">
    <property type="protein sequence ID" value="SNB51258.1"/>
    <property type="molecule type" value="Genomic_DNA"/>
</dbReference>
<organism evidence="10 11">
    <name type="scientific">Rhodoblastus acidophilus</name>
    <name type="common">Rhodopseudomonas acidophila</name>
    <dbReference type="NCBI Taxonomy" id="1074"/>
    <lineage>
        <taxon>Bacteria</taxon>
        <taxon>Pseudomonadati</taxon>
        <taxon>Pseudomonadota</taxon>
        <taxon>Alphaproteobacteria</taxon>
        <taxon>Hyphomicrobiales</taxon>
        <taxon>Rhodoblastaceae</taxon>
        <taxon>Rhodoblastus</taxon>
    </lineage>
</organism>
<keyword evidence="2" id="KW-0813">Transport</keyword>
<dbReference type="InterPro" id="IPR051084">
    <property type="entry name" value="H+-coupled_symporters"/>
</dbReference>
<evidence type="ECO:0000256" key="4">
    <source>
        <dbReference type="ARBA" id="ARBA00022692"/>
    </source>
</evidence>
<dbReference type="PANTHER" id="PTHR43528">
    <property type="entry name" value="ALPHA-KETOGLUTARATE PERMEASE"/>
    <property type="match status" value="1"/>
</dbReference>
<dbReference type="InterPro" id="IPR005828">
    <property type="entry name" value="MFS_sugar_transport-like"/>
</dbReference>
<feature type="transmembrane region" description="Helical" evidence="8">
    <location>
        <begin position="313"/>
        <end position="331"/>
    </location>
</feature>
<feature type="transmembrane region" description="Helical" evidence="8">
    <location>
        <begin position="164"/>
        <end position="184"/>
    </location>
</feature>
<dbReference type="InterPro" id="IPR005829">
    <property type="entry name" value="Sugar_transporter_CS"/>
</dbReference>
<name>A0A212PW84_RHOAC</name>
<dbReference type="GO" id="GO:0005886">
    <property type="term" value="C:plasma membrane"/>
    <property type="evidence" value="ECO:0007669"/>
    <property type="project" value="UniProtKB-SubCell"/>
</dbReference>